<evidence type="ECO:0000256" key="2">
    <source>
        <dbReference type="ARBA" id="ARBA00022475"/>
    </source>
</evidence>
<evidence type="ECO:0000256" key="1">
    <source>
        <dbReference type="ARBA" id="ARBA00004651"/>
    </source>
</evidence>
<feature type="transmembrane region" description="Helical" evidence="7">
    <location>
        <begin position="177"/>
        <end position="195"/>
    </location>
</feature>
<feature type="transmembrane region" description="Helical" evidence="7">
    <location>
        <begin position="52"/>
        <end position="74"/>
    </location>
</feature>
<evidence type="ECO:0000256" key="5">
    <source>
        <dbReference type="ARBA" id="ARBA00023136"/>
    </source>
</evidence>
<dbReference type="PANTHER" id="PTHR10010">
    <property type="entry name" value="SOLUTE CARRIER FAMILY 34 SODIUM PHOSPHATE , MEMBER 2-RELATED"/>
    <property type="match status" value="1"/>
</dbReference>
<sequence>MTDALGALAPLLGGVGLFLLGMGQMTDGLRFAGGETLRVILERWTRSAPRAFAAGFLVTGVVQSSTATTVATVGIVNAGLLTLRQAVWVVAGANLGTTLTGWIVALVGLRVSVTAAALPVVGVGALAQLLARERYPRLAGLARALAGFGLFFMGLDVLQEAFRDAAPGAATFGPVDASWPALGLLALGGLALTLLTQSSAASIAIVLSAASTGSIGLVPAAAVIIGVNVGTTSTAAMAAIGATPPARRVAASHVIFNVVAAVVAFVFLEPYLWVSGRIASLIASLAGEGDPAPLALAAFHTLFSAAGVALLVIYGNFLVRWLEGRFRSAGESVGSPQYLDDTLLPVPALAARGLLLEVRRYLAEALAHARRALCEGRFDRDASQGLRQLGGHIRQFIGDLSETPMPQEVSAALPDLIRATQNLDDFVGLGARLHARGALPVRHAGPGWTALGAAVLDCLSTDVGPATDAAGRLAVARLRLDDAFDRLKQTLLAEAAGGRTPIFMMEEKLSSAEALRDMGYLALRARRRVMSCHAGDGDVGGQGEAHPAEPAPAAAAG</sequence>
<comment type="caution">
    <text evidence="8">The sequence shown here is derived from an EMBL/GenBank/DDBJ whole genome shotgun (WGS) entry which is preliminary data.</text>
</comment>
<feature type="transmembrane region" description="Helical" evidence="7">
    <location>
        <begin position="86"/>
        <end position="105"/>
    </location>
</feature>
<dbReference type="Pfam" id="PF02690">
    <property type="entry name" value="Na_Pi_cotrans"/>
    <property type="match status" value="2"/>
</dbReference>
<dbReference type="PANTHER" id="PTHR10010:SF46">
    <property type="entry name" value="SODIUM-DEPENDENT PHOSPHATE TRANSPORT PROTEIN 2B"/>
    <property type="match status" value="1"/>
</dbReference>
<keyword evidence="4 7" id="KW-1133">Transmembrane helix</keyword>
<keyword evidence="3 7" id="KW-0812">Transmembrane</keyword>
<gene>
    <name evidence="8" type="ORF">ACFOEX_00425</name>
</gene>
<protein>
    <submittedName>
        <fullName evidence="8">Na/Pi cotransporter family protein</fullName>
    </submittedName>
</protein>
<proteinExistence type="predicted"/>
<comment type="subcellular location">
    <subcellularLocation>
        <location evidence="1">Cell membrane</location>
        <topology evidence="1">Multi-pass membrane protein</topology>
    </subcellularLocation>
</comment>
<reference evidence="9" key="1">
    <citation type="journal article" date="2019" name="Int. J. Syst. Evol. Microbiol.">
        <title>The Global Catalogue of Microorganisms (GCM) 10K type strain sequencing project: providing services to taxonomists for standard genome sequencing and annotation.</title>
        <authorList>
            <consortium name="The Broad Institute Genomics Platform"/>
            <consortium name="The Broad Institute Genome Sequencing Center for Infectious Disease"/>
            <person name="Wu L."/>
            <person name="Ma J."/>
        </authorList>
    </citation>
    <scope>NUCLEOTIDE SEQUENCE [LARGE SCALE GENOMIC DNA]</scope>
    <source>
        <strain evidence="9">CCM 7941</strain>
    </source>
</reference>
<accession>A0ABV7LBC6</accession>
<keyword evidence="2" id="KW-1003">Cell membrane</keyword>
<evidence type="ECO:0000256" key="4">
    <source>
        <dbReference type="ARBA" id="ARBA00022989"/>
    </source>
</evidence>
<feature type="transmembrane region" description="Helical" evidence="7">
    <location>
        <begin position="138"/>
        <end position="157"/>
    </location>
</feature>
<feature type="transmembrane region" description="Helical" evidence="7">
    <location>
        <begin position="223"/>
        <end position="242"/>
    </location>
</feature>
<evidence type="ECO:0000256" key="6">
    <source>
        <dbReference type="SAM" id="MobiDB-lite"/>
    </source>
</evidence>
<feature type="region of interest" description="Disordered" evidence="6">
    <location>
        <begin position="537"/>
        <end position="557"/>
    </location>
</feature>
<dbReference type="EMBL" id="JBHRUV010000002">
    <property type="protein sequence ID" value="MFC3264824.1"/>
    <property type="molecule type" value="Genomic_DNA"/>
</dbReference>
<name>A0ABV7LBC6_9HYPH</name>
<dbReference type="NCBIfam" id="NF037997">
    <property type="entry name" value="Na_Pi_symport"/>
    <property type="match status" value="1"/>
</dbReference>
<evidence type="ECO:0000313" key="8">
    <source>
        <dbReference type="EMBL" id="MFC3264824.1"/>
    </source>
</evidence>
<feature type="transmembrane region" description="Helical" evidence="7">
    <location>
        <begin position="111"/>
        <end position="131"/>
    </location>
</feature>
<keyword evidence="9" id="KW-1185">Reference proteome</keyword>
<dbReference type="InterPro" id="IPR003841">
    <property type="entry name" value="Na/Pi_transpt"/>
</dbReference>
<feature type="transmembrane region" description="Helical" evidence="7">
    <location>
        <begin position="254"/>
        <end position="274"/>
    </location>
</feature>
<dbReference type="RefSeq" id="WP_376828839.1">
    <property type="nucleotide sequence ID" value="NZ_JBHLWR010000004.1"/>
</dbReference>
<evidence type="ECO:0000313" key="9">
    <source>
        <dbReference type="Proteomes" id="UP001595536"/>
    </source>
</evidence>
<keyword evidence="5 7" id="KW-0472">Membrane</keyword>
<organism evidence="8 9">
    <name type="scientific">Camelimonas abortus</name>
    <dbReference type="NCBI Taxonomy" id="1017184"/>
    <lineage>
        <taxon>Bacteria</taxon>
        <taxon>Pseudomonadati</taxon>
        <taxon>Pseudomonadota</taxon>
        <taxon>Alphaproteobacteria</taxon>
        <taxon>Hyphomicrobiales</taxon>
        <taxon>Chelatococcaceae</taxon>
        <taxon>Camelimonas</taxon>
    </lineage>
</organism>
<feature type="transmembrane region" description="Helical" evidence="7">
    <location>
        <begin position="294"/>
        <end position="319"/>
    </location>
</feature>
<dbReference type="Proteomes" id="UP001595536">
    <property type="component" value="Unassembled WGS sequence"/>
</dbReference>
<evidence type="ECO:0000256" key="3">
    <source>
        <dbReference type="ARBA" id="ARBA00022692"/>
    </source>
</evidence>
<evidence type="ECO:0000256" key="7">
    <source>
        <dbReference type="SAM" id="Phobius"/>
    </source>
</evidence>